<evidence type="ECO:0000313" key="2">
    <source>
        <dbReference type="EMBL" id="RZR73768.1"/>
    </source>
</evidence>
<feature type="region of interest" description="Disordered" evidence="1">
    <location>
        <begin position="80"/>
        <end position="109"/>
    </location>
</feature>
<dbReference type="Proteomes" id="UP000290560">
    <property type="component" value="Unassembled WGS sequence"/>
</dbReference>
<gene>
    <name evidence="2" type="ORF">BHM03_00028026</name>
</gene>
<reference evidence="2" key="1">
    <citation type="journal article" date="2018" name="Data Brief">
        <title>Genome sequence data from 17 accessions of Ensete ventricosum, a staple food crop for millions in Ethiopia.</title>
        <authorList>
            <person name="Yemataw Z."/>
            <person name="Muzemil S."/>
            <person name="Ambachew D."/>
            <person name="Tripathi L."/>
            <person name="Tesfaye K."/>
            <person name="Chala A."/>
            <person name="Farbos A."/>
            <person name="O'Neill P."/>
            <person name="Moore K."/>
            <person name="Grant M."/>
            <person name="Studholme D.J."/>
        </authorList>
    </citation>
    <scope>NUCLEOTIDE SEQUENCE [LARGE SCALE GENOMIC DNA]</scope>
    <source>
        <tissue evidence="2">Leaf</tissue>
    </source>
</reference>
<accession>A0A445MHU8</accession>
<feature type="compositionally biased region" description="Basic and acidic residues" evidence="1">
    <location>
        <begin position="96"/>
        <end position="108"/>
    </location>
</feature>
<sequence length="138" mass="16109">MLQGACGFPAEASQGRFFSPRELLREKTFLLPRVAGTRTARYQAVLPKIDYRRSISAVDDRLKGEIDRRRSIEGEIDRRRSIEREKGKRKKKKKTRKEEKKNTFRDRPCAVATRGSRALFLPRGEKDRGDFTPFSLFF</sequence>
<organism evidence="2">
    <name type="scientific">Ensete ventricosum</name>
    <name type="common">Abyssinian banana</name>
    <name type="synonym">Musa ensete</name>
    <dbReference type="NCBI Taxonomy" id="4639"/>
    <lineage>
        <taxon>Eukaryota</taxon>
        <taxon>Viridiplantae</taxon>
        <taxon>Streptophyta</taxon>
        <taxon>Embryophyta</taxon>
        <taxon>Tracheophyta</taxon>
        <taxon>Spermatophyta</taxon>
        <taxon>Magnoliopsida</taxon>
        <taxon>Liliopsida</taxon>
        <taxon>Zingiberales</taxon>
        <taxon>Musaceae</taxon>
        <taxon>Ensete</taxon>
    </lineage>
</organism>
<proteinExistence type="predicted"/>
<name>A0A445MHU8_ENSVE</name>
<dbReference type="EMBL" id="KV876015">
    <property type="protein sequence ID" value="RZR73768.1"/>
    <property type="molecule type" value="Genomic_DNA"/>
</dbReference>
<dbReference type="AlphaFoldDB" id="A0A445MHU8"/>
<protein>
    <submittedName>
        <fullName evidence="2">Uncharacterized protein</fullName>
    </submittedName>
</protein>
<evidence type="ECO:0000256" key="1">
    <source>
        <dbReference type="SAM" id="MobiDB-lite"/>
    </source>
</evidence>